<evidence type="ECO:0000313" key="3">
    <source>
        <dbReference type="EMBL" id="QRD81480.1"/>
    </source>
</evidence>
<dbReference type="Proteomes" id="UP000596276">
    <property type="component" value="Chromosome 2"/>
</dbReference>
<evidence type="ECO:0000313" key="4">
    <source>
        <dbReference type="Proteomes" id="UP000596276"/>
    </source>
</evidence>
<name>A0A7U2MD24_ASPFN</name>
<protein>
    <recommendedName>
        <fullName evidence="2">HNH nuclease domain-containing protein</fullName>
    </recommendedName>
</protein>
<dbReference type="Pfam" id="PF13391">
    <property type="entry name" value="HNH_2"/>
    <property type="match status" value="1"/>
</dbReference>
<feature type="compositionally biased region" description="Low complexity" evidence="1">
    <location>
        <begin position="98"/>
        <end position="112"/>
    </location>
</feature>
<evidence type="ECO:0000259" key="2">
    <source>
        <dbReference type="Pfam" id="PF13391"/>
    </source>
</evidence>
<dbReference type="InterPro" id="IPR003615">
    <property type="entry name" value="HNH_nuc"/>
</dbReference>
<dbReference type="EMBL" id="CP044622">
    <property type="protein sequence ID" value="QRD81480.1"/>
    <property type="molecule type" value="Genomic_DNA"/>
</dbReference>
<reference evidence="4" key="1">
    <citation type="journal article" date="2021" name="G3 (Bethesda)">
        <title>Chromosome assembled and annotated genome sequence of Aspergillus flavus NRRL 3357.</title>
        <authorList>
            <person name="Skerker J.M."/>
            <person name="Pianalto K.M."/>
            <person name="Mondo S.J."/>
            <person name="Yang K."/>
            <person name="Arkin A.P."/>
            <person name="Keller N.P."/>
            <person name="Grigoriev I.V."/>
            <person name="Louise Glass N.L."/>
        </authorList>
    </citation>
    <scope>NUCLEOTIDE SEQUENCE [LARGE SCALE GENOMIC DNA]</scope>
    <source>
        <strain evidence="4">ATCC 200026 / FGSC A1120 / IAM 13836 / NRRL 3357 / JCM 12722 / SRRC 167</strain>
    </source>
</reference>
<dbReference type="VEuPathDB" id="FungiDB:F9C07_2125830"/>
<proteinExistence type="predicted"/>
<sequence>MASIAPELLSEERLHLIQRLSHAIGRKYVDSATHALLWLGDLESLRRRVEHLESDIMFKSLVKLSLMNTRLCMDALKAWLARSSRKNEPTETIEQPVEPTESTSALAASPTTSRKRKSTGELRSRSKRPRLEWSLAVRDMAEERYIGCCAIIKMGEPVQVCHIYPFALGIEAEWEKEKFWNILQIFWDLETVDRWKKDIIGPNGTEVPQNLLCLSTVVHDLWGSARLAFEPVKMSEEKTSLTMRFWWLPRRAYSKEMDMCVAPSLPSDLKASPYNAKLWNCDTDQPIYSGQLVTMTTRDPEAMPLPSFDLL</sequence>
<accession>A0A7U2MD24</accession>
<dbReference type="OrthoDB" id="5416097at2759"/>
<evidence type="ECO:0000256" key="1">
    <source>
        <dbReference type="SAM" id="MobiDB-lite"/>
    </source>
</evidence>
<keyword evidence="4" id="KW-1185">Reference proteome</keyword>
<feature type="domain" description="HNH nuclease" evidence="2">
    <location>
        <begin position="149"/>
        <end position="230"/>
    </location>
</feature>
<gene>
    <name evidence="3" type="ORF">F9C07_2125830</name>
</gene>
<dbReference type="AlphaFoldDB" id="A0A7U2MD24"/>
<dbReference type="VEuPathDB" id="FungiDB:AFLA_012429"/>
<organism evidence="3 4">
    <name type="scientific">Aspergillus flavus (strain ATCC 200026 / FGSC A1120 / IAM 13836 / NRRL 3357 / JCM 12722 / SRRC 167)</name>
    <dbReference type="NCBI Taxonomy" id="332952"/>
    <lineage>
        <taxon>Eukaryota</taxon>
        <taxon>Fungi</taxon>
        <taxon>Dikarya</taxon>
        <taxon>Ascomycota</taxon>
        <taxon>Pezizomycotina</taxon>
        <taxon>Eurotiomycetes</taxon>
        <taxon>Eurotiomycetidae</taxon>
        <taxon>Eurotiales</taxon>
        <taxon>Aspergillaceae</taxon>
        <taxon>Aspergillus</taxon>
        <taxon>Aspergillus subgen. Circumdati</taxon>
    </lineage>
</organism>
<feature type="region of interest" description="Disordered" evidence="1">
    <location>
        <begin position="87"/>
        <end position="125"/>
    </location>
</feature>